<reference evidence="1 2" key="1">
    <citation type="submission" date="2018-04" db="EMBL/GenBank/DDBJ databases">
        <title>WGS assembly of Panicum hallii var. hallii HAL2.</title>
        <authorList>
            <person name="Lovell J."/>
            <person name="Jenkins J."/>
            <person name="Lowry D."/>
            <person name="Mamidi S."/>
            <person name="Sreedasyam A."/>
            <person name="Weng X."/>
            <person name="Barry K."/>
            <person name="Bonette J."/>
            <person name="Campitelli B."/>
            <person name="Daum C."/>
            <person name="Gordon S."/>
            <person name="Gould B."/>
            <person name="Lipzen A."/>
            <person name="MacQueen A."/>
            <person name="Palacio-Mejia J."/>
            <person name="Plott C."/>
            <person name="Shakirov E."/>
            <person name="Shu S."/>
            <person name="Yoshinaga Y."/>
            <person name="Zane M."/>
            <person name="Rokhsar D."/>
            <person name="Grimwood J."/>
            <person name="Schmutz J."/>
            <person name="Juenger T."/>
        </authorList>
    </citation>
    <scope>NUCLEOTIDE SEQUENCE [LARGE SCALE GENOMIC DNA]</scope>
    <source>
        <strain evidence="2">cv. HAL2</strain>
    </source>
</reference>
<evidence type="ECO:0000313" key="1">
    <source>
        <dbReference type="EMBL" id="PUZ73352.1"/>
    </source>
</evidence>
<gene>
    <name evidence="1" type="ORF">GQ55_2G468000</name>
</gene>
<proteinExistence type="predicted"/>
<accession>A0A2T7EZV0</accession>
<keyword evidence="2" id="KW-1185">Reference proteome</keyword>
<dbReference type="EMBL" id="CM009750">
    <property type="protein sequence ID" value="PUZ73352.1"/>
    <property type="molecule type" value="Genomic_DNA"/>
</dbReference>
<dbReference type="OrthoDB" id="10474167at2759"/>
<sequence>MRSVRETALEKQGTCMHTLSSSSPWTGEASILHVFSFSIKVFLTLLWNRGTVNPSPSATKGKRLY</sequence>
<name>A0A2T7EZV0_9POAL</name>
<protein>
    <submittedName>
        <fullName evidence="1">Uncharacterized protein</fullName>
    </submittedName>
</protein>
<evidence type="ECO:0000313" key="2">
    <source>
        <dbReference type="Proteomes" id="UP000244336"/>
    </source>
</evidence>
<organism evidence="1 2">
    <name type="scientific">Panicum hallii var. hallii</name>
    <dbReference type="NCBI Taxonomy" id="1504633"/>
    <lineage>
        <taxon>Eukaryota</taxon>
        <taxon>Viridiplantae</taxon>
        <taxon>Streptophyta</taxon>
        <taxon>Embryophyta</taxon>
        <taxon>Tracheophyta</taxon>
        <taxon>Spermatophyta</taxon>
        <taxon>Magnoliopsida</taxon>
        <taxon>Liliopsida</taxon>
        <taxon>Poales</taxon>
        <taxon>Poaceae</taxon>
        <taxon>PACMAD clade</taxon>
        <taxon>Panicoideae</taxon>
        <taxon>Panicodae</taxon>
        <taxon>Paniceae</taxon>
        <taxon>Panicinae</taxon>
        <taxon>Panicum</taxon>
        <taxon>Panicum sect. Panicum</taxon>
    </lineage>
</organism>
<dbReference type="AlphaFoldDB" id="A0A2T7EZV0"/>
<dbReference type="Proteomes" id="UP000244336">
    <property type="component" value="Chromosome 2"/>
</dbReference>
<dbReference type="Gramene" id="PUZ73352">
    <property type="protein sequence ID" value="PUZ73352"/>
    <property type="gene ID" value="GQ55_2G468000"/>
</dbReference>